<evidence type="ECO:0000313" key="4">
    <source>
        <dbReference type="Proteomes" id="UP000663829"/>
    </source>
</evidence>
<gene>
    <name evidence="2" type="ORF">GPM918_LOCUS10119</name>
    <name evidence="3" type="ORF">SRO942_LOCUS10120</name>
</gene>
<dbReference type="EMBL" id="CAJOBC010001958">
    <property type="protein sequence ID" value="CAF3707936.1"/>
    <property type="molecule type" value="Genomic_DNA"/>
</dbReference>
<protein>
    <submittedName>
        <fullName evidence="2">Uncharacterized protein</fullName>
    </submittedName>
</protein>
<feature type="region of interest" description="Disordered" evidence="1">
    <location>
        <begin position="79"/>
        <end position="109"/>
    </location>
</feature>
<reference evidence="2" key="1">
    <citation type="submission" date="2021-02" db="EMBL/GenBank/DDBJ databases">
        <authorList>
            <person name="Nowell W R."/>
        </authorList>
    </citation>
    <scope>NUCLEOTIDE SEQUENCE</scope>
</reference>
<evidence type="ECO:0000256" key="1">
    <source>
        <dbReference type="SAM" id="MobiDB-lite"/>
    </source>
</evidence>
<name>A0A814BPW5_9BILA</name>
<feature type="region of interest" description="Disordered" evidence="1">
    <location>
        <begin position="121"/>
        <end position="186"/>
    </location>
</feature>
<sequence>MEHFLERLDTILSTDPFQNVNWPGLSAKDTEFEEIMEDLLQELSIKPDFSFLYQTQELNSITSGNKSSTIGIPIVESDTSADEDQHLSEDEHWTKQVKDPAKSIGHDSPVKLELNTSSYMVYPPLKSPSPPSKSSRRHPVRYVEQSRRDTYTIVNNDNKSSEDSSGSDQEHESNKINYLRMDGYPI</sequence>
<evidence type="ECO:0000313" key="2">
    <source>
        <dbReference type="EMBL" id="CAF0929805.1"/>
    </source>
</evidence>
<accession>A0A814BPW5</accession>
<proteinExistence type="predicted"/>
<dbReference type="EMBL" id="CAJNOQ010001958">
    <property type="protein sequence ID" value="CAF0929805.1"/>
    <property type="molecule type" value="Genomic_DNA"/>
</dbReference>
<dbReference type="AlphaFoldDB" id="A0A814BPW5"/>
<keyword evidence="4" id="KW-1185">Reference proteome</keyword>
<feature type="compositionally biased region" description="Basic and acidic residues" evidence="1">
    <location>
        <begin position="83"/>
        <end position="109"/>
    </location>
</feature>
<comment type="caution">
    <text evidence="2">The sequence shown here is derived from an EMBL/GenBank/DDBJ whole genome shotgun (WGS) entry which is preliminary data.</text>
</comment>
<feature type="compositionally biased region" description="Polar residues" evidence="1">
    <location>
        <begin position="152"/>
        <end position="167"/>
    </location>
</feature>
<dbReference type="Proteomes" id="UP000663829">
    <property type="component" value="Unassembled WGS sequence"/>
</dbReference>
<evidence type="ECO:0000313" key="3">
    <source>
        <dbReference type="EMBL" id="CAF3707936.1"/>
    </source>
</evidence>
<dbReference type="Proteomes" id="UP000681722">
    <property type="component" value="Unassembled WGS sequence"/>
</dbReference>
<organism evidence="2 4">
    <name type="scientific">Didymodactylos carnosus</name>
    <dbReference type="NCBI Taxonomy" id="1234261"/>
    <lineage>
        <taxon>Eukaryota</taxon>
        <taxon>Metazoa</taxon>
        <taxon>Spiralia</taxon>
        <taxon>Gnathifera</taxon>
        <taxon>Rotifera</taxon>
        <taxon>Eurotatoria</taxon>
        <taxon>Bdelloidea</taxon>
        <taxon>Philodinida</taxon>
        <taxon>Philodinidae</taxon>
        <taxon>Didymodactylos</taxon>
    </lineage>
</organism>